<dbReference type="EMBL" id="RJVU01038599">
    <property type="protein sequence ID" value="ROL46298.1"/>
    <property type="molecule type" value="Genomic_DNA"/>
</dbReference>
<evidence type="ECO:0000259" key="2">
    <source>
        <dbReference type="PROSITE" id="PS50003"/>
    </source>
</evidence>
<keyword evidence="4" id="KW-1185">Reference proteome</keyword>
<reference evidence="3 4" key="1">
    <citation type="submission" date="2018-10" db="EMBL/GenBank/DDBJ databases">
        <title>Genome assembly for a Yunnan-Guizhou Plateau 3E fish, Anabarilius grahami (Regan), and its evolutionary and genetic applications.</title>
        <authorList>
            <person name="Jiang W."/>
        </authorList>
    </citation>
    <scope>NUCLEOTIDE SEQUENCE [LARGE SCALE GENOMIC DNA]</scope>
    <source>
        <strain evidence="3">AG-KIZ</strain>
        <tissue evidence="3">Muscle</tissue>
    </source>
</reference>
<feature type="region of interest" description="Disordered" evidence="1">
    <location>
        <begin position="1"/>
        <end position="22"/>
    </location>
</feature>
<comment type="caution">
    <text evidence="3">The sequence shown here is derived from an EMBL/GenBank/DDBJ whole genome shotgun (WGS) entry which is preliminary data.</text>
</comment>
<protein>
    <recommendedName>
        <fullName evidence="2">PH domain-containing protein</fullName>
    </recommendedName>
</protein>
<sequence length="128" mass="14687">MALESATSNGTTDEHHPEEKEEWKEGWLFKKTHYTMRWKLVWCHIRDGQLIYGFNEKSAEKAVNLVGAKVEMLEGDDGTFGWTITPKDSKRTFMLRASSAEEQWAWMTAICEAQLSSEQHCSNACVVQ</sequence>
<dbReference type="Proteomes" id="UP000281406">
    <property type="component" value="Unassembled WGS sequence"/>
</dbReference>
<accession>A0A3N0YKI0</accession>
<evidence type="ECO:0000313" key="4">
    <source>
        <dbReference type="Proteomes" id="UP000281406"/>
    </source>
</evidence>
<dbReference type="OrthoDB" id="2157866at2759"/>
<dbReference type="InterPro" id="IPR001849">
    <property type="entry name" value="PH_domain"/>
</dbReference>
<feature type="compositionally biased region" description="Basic and acidic residues" evidence="1">
    <location>
        <begin position="12"/>
        <end position="22"/>
    </location>
</feature>
<gene>
    <name evidence="3" type="ORF">DPX16_9033</name>
</gene>
<evidence type="ECO:0000313" key="3">
    <source>
        <dbReference type="EMBL" id="ROL46298.1"/>
    </source>
</evidence>
<dbReference type="PROSITE" id="PS50003">
    <property type="entry name" value="PH_DOMAIN"/>
    <property type="match status" value="1"/>
</dbReference>
<feature type="compositionally biased region" description="Polar residues" evidence="1">
    <location>
        <begin position="1"/>
        <end position="11"/>
    </location>
</feature>
<organism evidence="3 4">
    <name type="scientific">Anabarilius grahami</name>
    <name type="common">Kanglang fish</name>
    <name type="synonym">Barilius grahami</name>
    <dbReference type="NCBI Taxonomy" id="495550"/>
    <lineage>
        <taxon>Eukaryota</taxon>
        <taxon>Metazoa</taxon>
        <taxon>Chordata</taxon>
        <taxon>Craniata</taxon>
        <taxon>Vertebrata</taxon>
        <taxon>Euteleostomi</taxon>
        <taxon>Actinopterygii</taxon>
        <taxon>Neopterygii</taxon>
        <taxon>Teleostei</taxon>
        <taxon>Ostariophysi</taxon>
        <taxon>Cypriniformes</taxon>
        <taxon>Xenocyprididae</taxon>
        <taxon>Xenocypridinae</taxon>
        <taxon>Xenocypridinae incertae sedis</taxon>
        <taxon>Anabarilius</taxon>
    </lineage>
</organism>
<dbReference type="AlphaFoldDB" id="A0A3N0YKI0"/>
<dbReference type="SMART" id="SM00233">
    <property type="entry name" value="PH"/>
    <property type="match status" value="1"/>
</dbReference>
<dbReference type="SUPFAM" id="SSF50729">
    <property type="entry name" value="PH domain-like"/>
    <property type="match status" value="1"/>
</dbReference>
<feature type="domain" description="PH" evidence="2">
    <location>
        <begin position="21"/>
        <end position="115"/>
    </location>
</feature>
<name>A0A3N0YKI0_ANAGA</name>
<dbReference type="InterPro" id="IPR011993">
    <property type="entry name" value="PH-like_dom_sf"/>
</dbReference>
<dbReference type="Gene3D" id="2.30.29.30">
    <property type="entry name" value="Pleckstrin-homology domain (PH domain)/Phosphotyrosine-binding domain (PTB)"/>
    <property type="match status" value="1"/>
</dbReference>
<proteinExistence type="predicted"/>
<dbReference type="Pfam" id="PF00169">
    <property type="entry name" value="PH"/>
    <property type="match status" value="1"/>
</dbReference>
<evidence type="ECO:0000256" key="1">
    <source>
        <dbReference type="SAM" id="MobiDB-lite"/>
    </source>
</evidence>